<proteinExistence type="predicted"/>
<evidence type="ECO:0000313" key="3">
    <source>
        <dbReference type="EMBL" id="CAK9022782.1"/>
    </source>
</evidence>
<sequence length="2167" mass="243526">MEAGTSLRYFSGEDCDHREYKRWKQWALNKMRTMDKLAEEARGSFIWTLLSGRALEVVEHLKEEDYQVKGGEKKLFELLDRRWPELDRTDEIGENIADVFGLRAKEGETIRQWCARARECFDKCARKTGVKFPEEARGWILLNQSGMAEEQRAVCLARAQGDLKFEQLAQSMRSCFPDYVVPKRRSAAVHMVEEFPAASSNEPTGEDSFQDVELFLAEHGFEESSTLPAEDYIQDGFDEEETAEILAATWREKRAELNMVQKGRKFTPPDSRRGAPAGKDLKRSFRVQVIDSPVQEHFVCTAESCPEIEVFLVSSPGYAILDSGCGKTIVGRSTLESFQAIWKKHGVPCPQEKAEQNSFRFGNGEQEVSTSVVDMPVYLAGRPGYIKAAIVKGSAPLLLSRPALQRLQAQIDFANDSLTLFAGKVNIPMEINAAGQYAIYVTAFPEQASRLFPGSEPQPDQSIEDNCLSVEYNHSHAKMKDYWEYRPKDRMLIRHHLKPRTTRFTPHNTQCPVAVDRLQHIRNTHASTVRDLEDDWTDPLSAHAHHDAIPWTGKTVFRLLRHVPPPTIPPAQEERLRLMQWTAKQHRQLIAQVKAPDRDQTERYDIIEVFSPPRFGLEGSKLGLRVLSADLCTGWDFRRKADRESLKSHVQVSKPKLLVCCPPCTWAGGWWHLNRQYMTPQEVAIRETWTRLFIKFCCELMELQLTHGGQCMFEHPRDSVAWNLPSMQQLTKRMHLVSVDMCCYGLRIPGGELIRKSTRLLVSHDRMRCLAKQCPGSSHESHRCHQPVAGHHRMVGAVSKHAAKYTPAFVKAVLRVTQGLPVTESLIVVEDRLQECLVAQSLEELNHESEDKVKTSLRRLHNNLGHPTNQQLIRVLKHGGASEAALNAARAFQCDQCLAQKSPKEIVCDPHRANLPDAFSSILEKGGASFKLIAADAHWQLGKCEVHGGWFARVLDRILSEHSPSNREEWTECVSAAHCKNQLIQVYGMTPSQFVFGRNPRIPENLLDEPLEIVPATSSLYEEAVARQAVLELQDSKALRLALAARPRVNHMHEPGSYVAYWRSQKWVHGSLDKTGRWHGPAVVLGYVGRNVVVIHKRQVFRCAPEQIRPSTHEEKKLVETPHMELLGIKHLIEAGKLESRQYIDLVPESYPSELPMPETDTAPRPVEGSPVDLPSMPARPATTGCNDSLSPPPLSTPLESDDTQVPVEDKATTFREEPPDTRPSKTIPQPPPDADTVDPTTGYGPVRPVRRRILHKDGASALYRPGRMMQDDFQDMMQEIVPQLIKQVIDTTPPASSASEPVEPSSTVESQRGQKRMVDDASGAEQPVGKRAAAYDHTHDMDDSLIVEPVGSTFAKDEVAICSVEVLQQQSYDPRSDNLSLEDLNQLISMYREGTPHEILVATYLKKKAAKELPVSGNPTEIQIKIDEAKLLEWNTILAKHAARLVLGPEAEGVRRHHSDRIMGSRYVITVKQEDDSAPRMKARWCLQGHLDPDLSEKAMQGDLQSPTLSQVGRNLIFQLLSSFRWNMSLGDVKGAFLAAGDLPQRYRPLYASLPKGGIPGVPEDALIEVCGHVYGLNDSPAAWYKKLYQELTRVGFERSRFDSCLFYFREEGKLTGIYGVHVDDCVTGGQRPKYSAAIQELQRVFEFRKWRKGSGDFCGSQYFQDPNTHEITMSQSRFTKEKVRPLHLSRERARVRDVALDAKEVSCLRAINGSLNWLANQSRPDLATQVSFSQQSFPQPCVEDAIAVNHAVRRAKQHSDQEIRFCAIGPNDLALMCHSDAAFANAKAGATQAGFIVSFVHKDVNLGKDCKCSPAYWKSFRLPRVVSSTLSAEAQSMSVASSMLEWTNLILSEALDGSRCPQSLWGSLGNRLTMLVTDCKSLYDHLSSQSSPTLDDRRTAIDIVILRDSIRRMQATLRWIPTNRMLADALTKESPEAFDLLRACLRSARYQISPEELVLQRRAQERDRRKQFASSSKSQNHGDVQWTECLHSCGTMKARKCGAWDAIMHRVRDAEDLALDEAWSPSLSGSMSDGSKRLREDRAPSTPVTYGSGYTTADPPMPSEKNLIASPSPGGELPHGVSTITQWGKTVVSFGKYKGSKSYAEMFESTSEDLASYRSYCQSHYQSGSPALRDLVDYFRARGMHHEASQSVIPGSSIRRVYKNT</sequence>
<reference evidence="3 4" key="1">
    <citation type="submission" date="2024-02" db="EMBL/GenBank/DDBJ databases">
        <authorList>
            <person name="Chen Y."/>
            <person name="Shah S."/>
            <person name="Dougan E. K."/>
            <person name="Thang M."/>
            <person name="Chan C."/>
        </authorList>
    </citation>
    <scope>NUCLEOTIDE SEQUENCE [LARGE SCALE GENOMIC DNA]</scope>
</reference>
<feature type="domain" description="Reverse transcriptase Ty1/copia-type" evidence="2">
    <location>
        <begin position="1460"/>
        <end position="1686"/>
    </location>
</feature>
<dbReference type="InterPro" id="IPR036397">
    <property type="entry name" value="RNaseH_sf"/>
</dbReference>
<dbReference type="InterPro" id="IPR021109">
    <property type="entry name" value="Peptidase_aspartic_dom_sf"/>
</dbReference>
<keyword evidence="4" id="KW-1185">Reference proteome</keyword>
<protein>
    <recommendedName>
        <fullName evidence="2">Reverse transcriptase Ty1/copia-type domain-containing protein</fullName>
    </recommendedName>
</protein>
<feature type="compositionally biased region" description="Basic and acidic residues" evidence="1">
    <location>
        <begin position="2036"/>
        <end position="2045"/>
    </location>
</feature>
<dbReference type="Gene3D" id="3.30.420.10">
    <property type="entry name" value="Ribonuclease H-like superfamily/Ribonuclease H"/>
    <property type="match status" value="1"/>
</dbReference>
<feature type="region of interest" description="Disordered" evidence="1">
    <location>
        <begin position="1150"/>
        <end position="1247"/>
    </location>
</feature>
<dbReference type="Proteomes" id="UP001642484">
    <property type="component" value="Unassembled WGS sequence"/>
</dbReference>
<accession>A0ABP0K7K5</accession>
<feature type="compositionally biased region" description="Low complexity" evidence="1">
    <location>
        <begin position="2026"/>
        <end position="2035"/>
    </location>
</feature>
<dbReference type="Gene3D" id="2.40.70.10">
    <property type="entry name" value="Acid Proteases"/>
    <property type="match status" value="1"/>
</dbReference>
<feature type="region of interest" description="Disordered" evidence="1">
    <location>
        <begin position="1291"/>
        <end position="1330"/>
    </location>
</feature>
<feature type="compositionally biased region" description="Polar residues" evidence="1">
    <location>
        <begin position="2048"/>
        <end position="2057"/>
    </location>
</feature>
<gene>
    <name evidence="3" type="ORF">CCMP2556_LOCUS14975</name>
</gene>
<name>A0ABP0K7K5_9DINO</name>
<evidence type="ECO:0000256" key="1">
    <source>
        <dbReference type="SAM" id="MobiDB-lite"/>
    </source>
</evidence>
<dbReference type="EMBL" id="CAXAMN010007779">
    <property type="protein sequence ID" value="CAK9022782.1"/>
    <property type="molecule type" value="Genomic_DNA"/>
</dbReference>
<organism evidence="3 4">
    <name type="scientific">Durusdinium trenchii</name>
    <dbReference type="NCBI Taxonomy" id="1381693"/>
    <lineage>
        <taxon>Eukaryota</taxon>
        <taxon>Sar</taxon>
        <taxon>Alveolata</taxon>
        <taxon>Dinophyceae</taxon>
        <taxon>Suessiales</taxon>
        <taxon>Symbiodiniaceae</taxon>
        <taxon>Durusdinium</taxon>
    </lineage>
</organism>
<feature type="compositionally biased region" description="Basic and acidic residues" evidence="1">
    <location>
        <begin position="1208"/>
        <end position="1224"/>
    </location>
</feature>
<comment type="caution">
    <text evidence="3">The sequence shown here is derived from an EMBL/GenBank/DDBJ whole genome shotgun (WGS) entry which is preliminary data.</text>
</comment>
<dbReference type="InterPro" id="IPR013103">
    <property type="entry name" value="RVT_2"/>
</dbReference>
<feature type="compositionally biased region" description="Low complexity" evidence="1">
    <location>
        <begin position="1292"/>
        <end position="1311"/>
    </location>
</feature>
<feature type="region of interest" description="Disordered" evidence="1">
    <location>
        <begin position="2026"/>
        <end position="2065"/>
    </location>
</feature>
<dbReference type="Pfam" id="PF07727">
    <property type="entry name" value="RVT_2"/>
    <property type="match status" value="1"/>
</dbReference>
<evidence type="ECO:0000259" key="2">
    <source>
        <dbReference type="Pfam" id="PF07727"/>
    </source>
</evidence>
<evidence type="ECO:0000313" key="4">
    <source>
        <dbReference type="Proteomes" id="UP001642484"/>
    </source>
</evidence>